<dbReference type="SUPFAM" id="SSF48452">
    <property type="entry name" value="TPR-like"/>
    <property type="match status" value="2"/>
</dbReference>
<dbReference type="Gene3D" id="1.25.40.10">
    <property type="entry name" value="Tetratricopeptide repeat domain"/>
    <property type="match status" value="1"/>
</dbReference>
<dbReference type="EMBL" id="JABVED010000009">
    <property type="protein sequence ID" value="MBC6448914.1"/>
    <property type="molecule type" value="Genomic_DNA"/>
</dbReference>
<comment type="caution">
    <text evidence="2">The sequence shown here is derived from an EMBL/GenBank/DDBJ whole genome shotgun (WGS) entry which is preliminary data.</text>
</comment>
<name>A0ABR7L8E1_9PSEU</name>
<dbReference type="Proteomes" id="UP000734823">
    <property type="component" value="Unassembled WGS sequence"/>
</dbReference>
<dbReference type="InterPro" id="IPR024983">
    <property type="entry name" value="CHAT_dom"/>
</dbReference>
<evidence type="ECO:0000313" key="2">
    <source>
        <dbReference type="EMBL" id="MBC6448914.1"/>
    </source>
</evidence>
<reference evidence="2 3" key="1">
    <citation type="submission" date="2020-06" db="EMBL/GenBank/DDBJ databases">
        <title>Actinokineospora xiongansis sp. nov., isolated from soil of Baiyangdian.</title>
        <authorList>
            <person name="Zhang X."/>
        </authorList>
    </citation>
    <scope>NUCLEOTIDE SEQUENCE [LARGE SCALE GENOMIC DNA]</scope>
    <source>
        <strain evidence="2 3">HBU206404</strain>
    </source>
</reference>
<accession>A0ABR7L8E1</accession>
<dbReference type="Pfam" id="PF12770">
    <property type="entry name" value="CHAT"/>
    <property type="match status" value="1"/>
</dbReference>
<evidence type="ECO:0000259" key="1">
    <source>
        <dbReference type="Pfam" id="PF12770"/>
    </source>
</evidence>
<evidence type="ECO:0000313" key="3">
    <source>
        <dbReference type="Proteomes" id="UP000734823"/>
    </source>
</evidence>
<gene>
    <name evidence="2" type="ORF">GPZ80_17225</name>
</gene>
<dbReference type="RefSeq" id="WP_187221391.1">
    <property type="nucleotide sequence ID" value="NZ_JABVED010000009.1"/>
</dbReference>
<sequence>MRGADEARVERARNLHSRARDIAYAYDFAKARAHLLKALGLLDDVVDQESAGSMPVLIHVLVTLAYVETEGGQVTTGLSRLDAASRLADAQPEPKRSELLGLALEQRGILLIRAGELDEALEVLDEAEHLLAAALSAGAGDPTVLATLYLNRSLAHIEAANPSAAVAELRRCVDFAAANSAVHGSLGIKARHNLGYVAYMTGDIPTALRYYEEARDAGLQPTLLLDRARALLAAGLAEEAARNLADALPMLRKQRAGQDAAEVEVTLAAAELLQGNAERARQWARRAERRFTRRGNARWAAVAALAAMRAQTDEALARGRSSAAHSVAAIKLADRLRSLMLEDEAALALMLAIRLELLRGDVTSAEILIDQMPAGRPTTPVDNQMMARLCRAELAVARGERRRALAEARAGLTVLGKARDRMGGLELVCGTAIHGRKLGELAIQLVLDGRRTDPRRLFTWLEQTRAQVYRYEPLPTIADSEMATKAAELRHVRRALQLDRLAGRPVGKLDKLAAALQRDVVRLGWHTSAWGSPRPVASLDEVSVALGDRALVEFAMSRGHVVAVVVAAGRTRLIRLGAAADAAEPAARLHADLDALAPDTLPAAIVDVVRGSAERSAEALDRQLIRPLMAAVGDRELVIVPTGSLYAVPWGVVPSLQGRPVVVAPSATAWLAAHRAVAPPGRTLLARGPLLTGDVVEDAMLRSVYSGAVVLEEEQATVAGVLAALDGAELAHLAAHGEHEPTNALFSRLELADGPLFAYEVAQLRQPPRQVVLAACELALNYVRPGDEALGYAGALLAGGVQTVVAATSRVGDAAAAGAMVEYHQRLSSGVAPARALAESIAEDPYRRPFICLGAG</sequence>
<feature type="domain" description="CHAT" evidence="1">
    <location>
        <begin position="615"/>
        <end position="839"/>
    </location>
</feature>
<protein>
    <submittedName>
        <fullName evidence="2">CHAT domain-containing protein</fullName>
    </submittedName>
</protein>
<dbReference type="InterPro" id="IPR011990">
    <property type="entry name" value="TPR-like_helical_dom_sf"/>
</dbReference>
<proteinExistence type="predicted"/>
<organism evidence="2 3">
    <name type="scientific">Actinokineospora xionganensis</name>
    <dbReference type="NCBI Taxonomy" id="2684470"/>
    <lineage>
        <taxon>Bacteria</taxon>
        <taxon>Bacillati</taxon>
        <taxon>Actinomycetota</taxon>
        <taxon>Actinomycetes</taxon>
        <taxon>Pseudonocardiales</taxon>
        <taxon>Pseudonocardiaceae</taxon>
        <taxon>Actinokineospora</taxon>
    </lineage>
</organism>
<keyword evidence="3" id="KW-1185">Reference proteome</keyword>